<dbReference type="KEGG" id="npi:G7071_16970"/>
<organism evidence="3 4">
    <name type="scientific">Nocardioides piscis</name>
    <dbReference type="NCBI Taxonomy" id="2714938"/>
    <lineage>
        <taxon>Bacteria</taxon>
        <taxon>Bacillati</taxon>
        <taxon>Actinomycetota</taxon>
        <taxon>Actinomycetes</taxon>
        <taxon>Propionibacteriales</taxon>
        <taxon>Nocardioidaceae</taxon>
        <taxon>Nocardioides</taxon>
    </lineage>
</organism>
<feature type="transmembrane region" description="Helical" evidence="2">
    <location>
        <begin position="87"/>
        <end position="107"/>
    </location>
</feature>
<sequence length="147" mass="16101">MSGTSDSDPTGEEPGQDSRAAQDEQWRAIVANYGDRVEPEPSPAEPDPEELVVPEPEPRIELAAAHDEQRFVPPPPPPLPRPAPRRAVAWAGLFGVPVIVLLTLVMQVDLPELIDYAFLVWFVGGFGYLVATMPPSPREPWDDGSRV</sequence>
<keyword evidence="4" id="KW-1185">Reference proteome</keyword>
<evidence type="ECO:0000313" key="4">
    <source>
        <dbReference type="Proteomes" id="UP000502035"/>
    </source>
</evidence>
<protein>
    <submittedName>
        <fullName evidence="3">Uncharacterized protein</fullName>
    </submittedName>
</protein>
<accession>A0A6G7YJE4</accession>
<feature type="region of interest" description="Disordered" evidence="1">
    <location>
        <begin position="1"/>
        <end position="58"/>
    </location>
</feature>
<reference evidence="3 4" key="1">
    <citation type="submission" date="2020-03" db="EMBL/GenBank/DDBJ databases">
        <title>Nocardioides sp. nov., isolated from fish.</title>
        <authorList>
            <person name="Hyun D.-W."/>
            <person name="Bae J.-W."/>
        </authorList>
    </citation>
    <scope>NUCLEOTIDE SEQUENCE [LARGE SCALE GENOMIC DNA]</scope>
    <source>
        <strain evidence="3 4">HDW12A</strain>
    </source>
</reference>
<gene>
    <name evidence="3" type="ORF">G7071_16970</name>
</gene>
<keyword evidence="2" id="KW-1133">Transmembrane helix</keyword>
<dbReference type="Proteomes" id="UP000502035">
    <property type="component" value="Chromosome"/>
</dbReference>
<name>A0A6G7YJE4_9ACTN</name>
<evidence type="ECO:0000313" key="3">
    <source>
        <dbReference type="EMBL" id="QIK76871.1"/>
    </source>
</evidence>
<keyword evidence="2" id="KW-0472">Membrane</keyword>
<dbReference type="EMBL" id="CP049866">
    <property type="protein sequence ID" value="QIK76871.1"/>
    <property type="molecule type" value="Genomic_DNA"/>
</dbReference>
<dbReference type="AlphaFoldDB" id="A0A6G7YJE4"/>
<feature type="transmembrane region" description="Helical" evidence="2">
    <location>
        <begin position="113"/>
        <end position="131"/>
    </location>
</feature>
<keyword evidence="2" id="KW-0812">Transmembrane</keyword>
<evidence type="ECO:0000256" key="1">
    <source>
        <dbReference type="SAM" id="MobiDB-lite"/>
    </source>
</evidence>
<proteinExistence type="predicted"/>
<dbReference type="RefSeq" id="WP_166320556.1">
    <property type="nucleotide sequence ID" value="NZ_CP049866.1"/>
</dbReference>
<evidence type="ECO:0000256" key="2">
    <source>
        <dbReference type="SAM" id="Phobius"/>
    </source>
</evidence>